<organism evidence="1 2">
    <name type="scientific">Candidatus Uhrbacteria bacterium CG10_big_fil_rev_8_21_14_0_10_48_16</name>
    <dbReference type="NCBI Taxonomy" id="1975038"/>
    <lineage>
        <taxon>Bacteria</taxon>
        <taxon>Candidatus Uhriibacteriota</taxon>
    </lineage>
</organism>
<protein>
    <submittedName>
        <fullName evidence="1">Uncharacterized protein</fullName>
    </submittedName>
</protein>
<reference evidence="2" key="1">
    <citation type="submission" date="2017-09" db="EMBL/GenBank/DDBJ databases">
        <title>Depth-based differentiation of microbial function through sediment-hosted aquifers and enrichment of novel symbionts in the deep terrestrial subsurface.</title>
        <authorList>
            <person name="Probst A.J."/>
            <person name="Ladd B."/>
            <person name="Jarett J.K."/>
            <person name="Geller-Mcgrath D.E."/>
            <person name="Sieber C.M.K."/>
            <person name="Emerson J.B."/>
            <person name="Anantharaman K."/>
            <person name="Thomas B.C."/>
            <person name="Malmstrom R."/>
            <person name="Stieglmeier M."/>
            <person name="Klingl A."/>
            <person name="Woyke T."/>
            <person name="Ryan C.M."/>
            <person name="Banfield J.F."/>
        </authorList>
    </citation>
    <scope>NUCLEOTIDE SEQUENCE [LARGE SCALE GENOMIC DNA]</scope>
</reference>
<comment type="caution">
    <text evidence="1">The sequence shown here is derived from an EMBL/GenBank/DDBJ whole genome shotgun (WGS) entry which is preliminary data.</text>
</comment>
<evidence type="ECO:0000313" key="1">
    <source>
        <dbReference type="EMBL" id="PJE77218.1"/>
    </source>
</evidence>
<evidence type="ECO:0000313" key="2">
    <source>
        <dbReference type="Proteomes" id="UP000231436"/>
    </source>
</evidence>
<name>A0A2M8LIE8_9BACT</name>
<accession>A0A2M8LIE8</accession>
<dbReference type="Proteomes" id="UP000231436">
    <property type="component" value="Unassembled WGS sequence"/>
</dbReference>
<gene>
    <name evidence="1" type="ORF">COV05_00370</name>
</gene>
<dbReference type="AlphaFoldDB" id="A0A2M8LIE8"/>
<proteinExistence type="predicted"/>
<sequence>MPPTTPEQRMPRNLALPTPELTQLITAVQSMAIGSRIVIERPHGWDTSPTTTPQVVIKIGGATYLFPFVLTPWSYNAGASQTREVTQLMQILGLFVRDGQALLFTDARDTEEQKLVYLCQHLLEGTALRRSTQTLELGEWSQLILEIVATN</sequence>
<dbReference type="EMBL" id="PFEU01000003">
    <property type="protein sequence ID" value="PJE77218.1"/>
    <property type="molecule type" value="Genomic_DNA"/>
</dbReference>